<keyword evidence="4" id="KW-1185">Reference proteome</keyword>
<keyword evidence="1" id="KW-1133">Transmembrane helix</keyword>
<feature type="transmembrane region" description="Helical" evidence="1">
    <location>
        <begin position="299"/>
        <end position="316"/>
    </location>
</feature>
<dbReference type="PANTHER" id="PTHR22911">
    <property type="entry name" value="ACYL-MALONYL CONDENSING ENZYME-RELATED"/>
    <property type="match status" value="1"/>
</dbReference>
<accession>A0A286I9I1</accession>
<feature type="transmembrane region" description="Helical" evidence="1">
    <location>
        <begin position="186"/>
        <end position="204"/>
    </location>
</feature>
<name>A0A286I9I1_9HYPH</name>
<feature type="transmembrane region" description="Helical" evidence="1">
    <location>
        <begin position="274"/>
        <end position="293"/>
    </location>
</feature>
<dbReference type="PANTHER" id="PTHR22911:SF103">
    <property type="entry name" value="BLR2811 PROTEIN"/>
    <property type="match status" value="1"/>
</dbReference>
<keyword evidence="1" id="KW-0812">Transmembrane</keyword>
<dbReference type="GO" id="GO:0016020">
    <property type="term" value="C:membrane"/>
    <property type="evidence" value="ECO:0007669"/>
    <property type="project" value="InterPro"/>
</dbReference>
<dbReference type="InterPro" id="IPR037185">
    <property type="entry name" value="EmrE-like"/>
</dbReference>
<evidence type="ECO:0000256" key="1">
    <source>
        <dbReference type="SAM" id="Phobius"/>
    </source>
</evidence>
<sequence length="333" mass="36278">MHVLRVADAPVPAPYSLESLSLDHIPNHRPARHDVDREAMPPAAMIIALCTFMCFAVLDTGAKYLVTAGYAAIFVVWCRFLSHAVISFVAFQGWRRADMYRMNSAPLQILRGLLLPATTLFNFLALRELQLAQTISIFLSVPMLVTAMAGPLLGEWAGPRRWAAIMVGFVGVLIVVRPGTDVFSLSIVWSILATLTYSLYSILTRHLAMVESQSSLVFYSCIFAAILMAPPALIYGQMPGSVFDFALLASLGVLGMGGHALLVKASRLASASKVAPFVYSQLLWMTALGYIVFGDVPDGWTMLGAAIICLSGIYIMNRERLIARRDGQKTGSS</sequence>
<evidence type="ECO:0000313" key="3">
    <source>
        <dbReference type="EMBL" id="SOE16783.1"/>
    </source>
</evidence>
<evidence type="ECO:0000259" key="2">
    <source>
        <dbReference type="Pfam" id="PF00892"/>
    </source>
</evidence>
<dbReference type="Proteomes" id="UP000219465">
    <property type="component" value="Unassembled WGS sequence"/>
</dbReference>
<dbReference type="AlphaFoldDB" id="A0A286I9I1"/>
<reference evidence="4" key="1">
    <citation type="submission" date="2017-08" db="EMBL/GenBank/DDBJ databases">
        <authorList>
            <person name="Varghese N."/>
            <person name="Submissions S."/>
        </authorList>
    </citation>
    <scope>NUCLEOTIDE SEQUENCE [LARGE SCALE GENOMIC DNA]</scope>
    <source>
        <strain evidence="4">KCTC 23107</strain>
    </source>
</reference>
<keyword evidence="1" id="KW-0472">Membrane</keyword>
<proteinExistence type="predicted"/>
<feature type="transmembrane region" description="Helical" evidence="1">
    <location>
        <begin position="131"/>
        <end position="150"/>
    </location>
</feature>
<evidence type="ECO:0000313" key="4">
    <source>
        <dbReference type="Proteomes" id="UP000219465"/>
    </source>
</evidence>
<feature type="transmembrane region" description="Helical" evidence="1">
    <location>
        <begin position="70"/>
        <end position="94"/>
    </location>
</feature>
<dbReference type="InterPro" id="IPR000620">
    <property type="entry name" value="EamA_dom"/>
</dbReference>
<feature type="transmembrane region" description="Helical" evidence="1">
    <location>
        <begin position="106"/>
        <end position="125"/>
    </location>
</feature>
<dbReference type="EMBL" id="OCPC01000002">
    <property type="protein sequence ID" value="SOE16783.1"/>
    <property type="molecule type" value="Genomic_DNA"/>
</dbReference>
<feature type="domain" description="EamA" evidence="2">
    <location>
        <begin position="186"/>
        <end position="316"/>
    </location>
</feature>
<dbReference type="Pfam" id="PF00892">
    <property type="entry name" value="EamA"/>
    <property type="match status" value="2"/>
</dbReference>
<organism evidence="3 4">
    <name type="scientific">Hoeflea halophila</name>
    <dbReference type="NCBI Taxonomy" id="714899"/>
    <lineage>
        <taxon>Bacteria</taxon>
        <taxon>Pseudomonadati</taxon>
        <taxon>Pseudomonadota</taxon>
        <taxon>Alphaproteobacteria</taxon>
        <taxon>Hyphomicrobiales</taxon>
        <taxon>Rhizobiaceae</taxon>
        <taxon>Hoeflea</taxon>
    </lineage>
</organism>
<gene>
    <name evidence="3" type="ORF">SAMN05877838_1665</name>
</gene>
<dbReference type="SUPFAM" id="SSF103481">
    <property type="entry name" value="Multidrug resistance efflux transporter EmrE"/>
    <property type="match status" value="2"/>
</dbReference>
<feature type="transmembrane region" description="Helical" evidence="1">
    <location>
        <begin position="216"/>
        <end position="236"/>
    </location>
</feature>
<protein>
    <submittedName>
        <fullName evidence="3">Drug/metabolite transporter (DMT)-like permease</fullName>
    </submittedName>
</protein>
<feature type="transmembrane region" description="Helical" evidence="1">
    <location>
        <begin position="39"/>
        <end position="58"/>
    </location>
</feature>
<feature type="domain" description="EamA" evidence="2">
    <location>
        <begin position="44"/>
        <end position="176"/>
    </location>
</feature>
<feature type="transmembrane region" description="Helical" evidence="1">
    <location>
        <begin position="242"/>
        <end position="262"/>
    </location>
</feature>